<accession>A0A653C3M8</accession>
<keyword evidence="2" id="KW-1185">Reference proteome</keyword>
<evidence type="ECO:0000313" key="1">
    <source>
        <dbReference type="EMBL" id="VEN42138.1"/>
    </source>
</evidence>
<gene>
    <name evidence="1" type="ORF">CALMAC_LOCUS5731</name>
</gene>
<dbReference type="Proteomes" id="UP000410492">
    <property type="component" value="Unassembled WGS sequence"/>
</dbReference>
<proteinExistence type="predicted"/>
<reference evidence="1 2" key="1">
    <citation type="submission" date="2019-01" db="EMBL/GenBank/DDBJ databases">
        <authorList>
            <person name="Sayadi A."/>
        </authorList>
    </citation>
    <scope>NUCLEOTIDE SEQUENCE [LARGE SCALE GENOMIC DNA]</scope>
</reference>
<organism evidence="1 2">
    <name type="scientific">Callosobruchus maculatus</name>
    <name type="common">Southern cowpea weevil</name>
    <name type="synonym">Pulse bruchid</name>
    <dbReference type="NCBI Taxonomy" id="64391"/>
    <lineage>
        <taxon>Eukaryota</taxon>
        <taxon>Metazoa</taxon>
        <taxon>Ecdysozoa</taxon>
        <taxon>Arthropoda</taxon>
        <taxon>Hexapoda</taxon>
        <taxon>Insecta</taxon>
        <taxon>Pterygota</taxon>
        <taxon>Neoptera</taxon>
        <taxon>Endopterygota</taxon>
        <taxon>Coleoptera</taxon>
        <taxon>Polyphaga</taxon>
        <taxon>Cucujiformia</taxon>
        <taxon>Chrysomeloidea</taxon>
        <taxon>Chrysomelidae</taxon>
        <taxon>Bruchinae</taxon>
        <taxon>Bruchini</taxon>
        <taxon>Callosobruchus</taxon>
    </lineage>
</organism>
<dbReference type="EMBL" id="CAACVG010006849">
    <property type="protein sequence ID" value="VEN42138.1"/>
    <property type="molecule type" value="Genomic_DNA"/>
</dbReference>
<sequence length="13" mass="1456">MLRKKSVDGIVIP</sequence>
<name>A0A653C3M8_CALMS</name>
<evidence type="ECO:0000313" key="2">
    <source>
        <dbReference type="Proteomes" id="UP000410492"/>
    </source>
</evidence>
<protein>
    <submittedName>
        <fullName evidence="1">Uncharacterized protein</fullName>
    </submittedName>
</protein>